<sequence>MSRPIVSSICLAFCSLLFPNFATQCLAFPKMERRESVHIGAEKWQSERMNTDDLENTSITPKQTPQLVFSEEDPMVVSAGVSAVPLNEVLLFNKETHPTGAGVQQSNSPGLSTATEPVVPAGDQVLGSSQPERMPPESRLSKTMLTSPITGTASLNTDEEEPFSSTVIQPVAEGTTEATPGFLKYVNHQLFATESQEGVSLGHSPPSLKNTEEMLTTSPRTGRFEADLDQRTTSFPSAEPGSLLLDGEKLLQKTADNTQATATKHLLVTSEYALSVGPETDSLLGVPEVTESVSRAVPAASVLSEEWDDTKLESVSQIRTPMLGDNTETQVRMEPLQIESHEGTEEGRPLTEAAAVAPGLPERETHRGTALLIVQGDEKSPAFTDQNPFTPMGLMEDSEVFSVHAFQSAEGFAESTKENSAMFLSETTVSISEYESEEYQLLGNALKDIITQEMTTATQEPEAILPLVTQEQVTRDSGETEEGKESPSPASDVPDVTQLSRRWEPLATTVSTTAVPWSPEVTPAAEDLMDTVTGPEDLTLVLGSPVTPPGLMVETPSISPAISASEASSERTVPSISHTNTAPSYGLDQLESEEGEEDEDEEDEEDEEEEEEDEEEDEEDKETDSLDESFDGDSELPGFTLPGITSQEPGLEQGNLDPLEGATYQVPDAIEWEQQNQGLVRSWMEKLKDKAGYMSGMLVPVGVGIAGALFILGALYSIKVMNRRRRNGFKRHKRKQREFNSMQDRVMLLADSSEDEF</sequence>
<dbReference type="GO" id="GO:0050727">
    <property type="term" value="P:regulation of inflammatory response"/>
    <property type="evidence" value="ECO:0007669"/>
    <property type="project" value="Ensembl"/>
</dbReference>
<dbReference type="PANTHER" id="PTHR21585:SF0">
    <property type="entry name" value="ARMADILLO-LIKE HELICAL DOMAIN-CONTAINING PROTEIN 4"/>
    <property type="match status" value="1"/>
</dbReference>
<evidence type="ECO:0000256" key="3">
    <source>
        <dbReference type="SAM" id="SignalP"/>
    </source>
</evidence>
<keyword evidence="5" id="KW-1185">Reference proteome</keyword>
<name>A0A8D2CLL8_SCIVU</name>
<dbReference type="Proteomes" id="UP000694564">
    <property type="component" value="Chromosome 2"/>
</dbReference>
<feature type="signal peptide" evidence="3">
    <location>
        <begin position="1"/>
        <end position="27"/>
    </location>
</feature>
<gene>
    <name evidence="4" type="primary">ARMH4</name>
</gene>
<proteinExistence type="predicted"/>
<dbReference type="GO" id="GO:1903939">
    <property type="term" value="P:regulation of TORC2 signaling"/>
    <property type="evidence" value="ECO:0007669"/>
    <property type="project" value="Ensembl"/>
</dbReference>
<dbReference type="GeneTree" id="ENSGT00390000012816"/>
<dbReference type="GO" id="GO:1904841">
    <property type="term" value="F:TORC2 complex binding"/>
    <property type="evidence" value="ECO:0007669"/>
    <property type="project" value="Ensembl"/>
</dbReference>
<dbReference type="Pfam" id="PF15767">
    <property type="entry name" value="ARMH4"/>
    <property type="match status" value="1"/>
</dbReference>
<feature type="compositionally biased region" description="Polar residues" evidence="1">
    <location>
        <begin position="102"/>
        <end position="115"/>
    </location>
</feature>
<feature type="region of interest" description="Disordered" evidence="1">
    <location>
        <begin position="562"/>
        <end position="659"/>
    </location>
</feature>
<evidence type="ECO:0000313" key="4">
    <source>
        <dbReference type="Ensembl" id="ENSSVLP00005003861.1"/>
    </source>
</evidence>
<keyword evidence="2" id="KW-0472">Membrane</keyword>
<dbReference type="OrthoDB" id="9904542at2759"/>
<dbReference type="PANTHER" id="PTHR21585">
    <property type="entry name" value="FULL-LENGTH CDNA CLONE CS0DC025YL05 OF NEUROBLASTOMA"/>
    <property type="match status" value="1"/>
</dbReference>
<evidence type="ECO:0000256" key="1">
    <source>
        <dbReference type="SAM" id="MobiDB-lite"/>
    </source>
</evidence>
<evidence type="ECO:0000313" key="5">
    <source>
        <dbReference type="Proteomes" id="UP000694564"/>
    </source>
</evidence>
<feature type="transmembrane region" description="Helical" evidence="2">
    <location>
        <begin position="691"/>
        <end position="716"/>
    </location>
</feature>
<reference evidence="4" key="2">
    <citation type="submission" date="2025-09" db="UniProtKB">
        <authorList>
            <consortium name="Ensembl"/>
        </authorList>
    </citation>
    <scope>IDENTIFICATION</scope>
</reference>
<feature type="compositionally biased region" description="Acidic residues" evidence="1">
    <location>
        <begin position="590"/>
        <end position="634"/>
    </location>
</feature>
<feature type="region of interest" description="Disordered" evidence="1">
    <location>
        <begin position="467"/>
        <end position="497"/>
    </location>
</feature>
<dbReference type="InterPro" id="IPR031524">
    <property type="entry name" value="ARMH4"/>
</dbReference>
<keyword evidence="3" id="KW-0732">Signal</keyword>
<protein>
    <submittedName>
        <fullName evidence="4">Armadillo like helical domain containing 4</fullName>
    </submittedName>
</protein>
<dbReference type="GO" id="GO:0016020">
    <property type="term" value="C:membrane"/>
    <property type="evidence" value="ECO:0007669"/>
    <property type="project" value="Ensembl"/>
</dbReference>
<organism evidence="4 5">
    <name type="scientific">Sciurus vulgaris</name>
    <name type="common">Eurasian red squirrel</name>
    <dbReference type="NCBI Taxonomy" id="55149"/>
    <lineage>
        <taxon>Eukaryota</taxon>
        <taxon>Metazoa</taxon>
        <taxon>Chordata</taxon>
        <taxon>Craniata</taxon>
        <taxon>Vertebrata</taxon>
        <taxon>Euteleostomi</taxon>
        <taxon>Mammalia</taxon>
        <taxon>Eutheria</taxon>
        <taxon>Euarchontoglires</taxon>
        <taxon>Glires</taxon>
        <taxon>Rodentia</taxon>
        <taxon>Sciuromorpha</taxon>
        <taxon>Sciuridae</taxon>
        <taxon>Sciurinae</taxon>
        <taxon>Sciurini</taxon>
        <taxon>Sciurus</taxon>
    </lineage>
</organism>
<evidence type="ECO:0000256" key="2">
    <source>
        <dbReference type="SAM" id="Phobius"/>
    </source>
</evidence>
<keyword evidence="2" id="KW-0812">Transmembrane</keyword>
<keyword evidence="2" id="KW-1133">Transmembrane helix</keyword>
<feature type="compositionally biased region" description="Basic and acidic residues" evidence="1">
    <location>
        <begin position="473"/>
        <end position="485"/>
    </location>
</feature>
<reference evidence="4" key="1">
    <citation type="submission" date="2025-08" db="UniProtKB">
        <authorList>
            <consortium name="Ensembl"/>
        </authorList>
    </citation>
    <scope>IDENTIFICATION</scope>
</reference>
<feature type="region of interest" description="Disordered" evidence="1">
    <location>
        <begin position="99"/>
        <end position="140"/>
    </location>
</feature>
<feature type="chain" id="PRO_5034251191" evidence="3">
    <location>
        <begin position="28"/>
        <end position="757"/>
    </location>
</feature>
<accession>A0A8D2CLL8</accession>
<dbReference type="Ensembl" id="ENSSVLT00005004248.1">
    <property type="protein sequence ID" value="ENSSVLP00005003861.1"/>
    <property type="gene ID" value="ENSSVLG00005003094.1"/>
</dbReference>
<feature type="compositionally biased region" description="Polar residues" evidence="1">
    <location>
        <begin position="571"/>
        <end position="583"/>
    </location>
</feature>
<dbReference type="AlphaFoldDB" id="A0A8D2CLL8"/>